<protein>
    <submittedName>
        <fullName evidence="1">Uncharacterized protein</fullName>
    </submittedName>
</protein>
<dbReference type="Proteomes" id="UP000887116">
    <property type="component" value="Unassembled WGS sequence"/>
</dbReference>
<comment type="caution">
    <text evidence="1">The sequence shown here is derived from an EMBL/GenBank/DDBJ whole genome shotgun (WGS) entry which is preliminary data.</text>
</comment>
<keyword evidence="2" id="KW-1185">Reference proteome</keyword>
<sequence>MQGLLAVSETKNTYQLWEEFRYFALRNTLTPFDYPSALVDQEHSFSTNTESAIKTLGVSWKPAGDYFMFKVSIPSIASYTKRDVLSVIARLLRPSWTDRPRHQQKQKIFLQKLWLRKIELGRMLAGGNRTTLAQFCVISKSPRRTQNRSIPSYRFL</sequence>
<dbReference type="AlphaFoldDB" id="A0A8X6KLJ3"/>
<dbReference type="EMBL" id="BMAO01031501">
    <property type="protein sequence ID" value="GFQ75528.1"/>
    <property type="molecule type" value="Genomic_DNA"/>
</dbReference>
<evidence type="ECO:0000313" key="2">
    <source>
        <dbReference type="Proteomes" id="UP000887116"/>
    </source>
</evidence>
<name>A0A8X6KLJ3_TRICU</name>
<reference evidence="1" key="1">
    <citation type="submission" date="2020-07" db="EMBL/GenBank/DDBJ databases">
        <title>Multicomponent nature underlies the extraordinary mechanical properties of spider dragline silk.</title>
        <authorList>
            <person name="Kono N."/>
            <person name="Nakamura H."/>
            <person name="Mori M."/>
            <person name="Yoshida Y."/>
            <person name="Ohtoshi R."/>
            <person name="Malay A.D."/>
            <person name="Moran D.A.P."/>
            <person name="Tomita M."/>
            <person name="Numata K."/>
            <person name="Arakawa K."/>
        </authorList>
    </citation>
    <scope>NUCLEOTIDE SEQUENCE</scope>
</reference>
<gene>
    <name evidence="1" type="ORF">TNCT_49811</name>
</gene>
<accession>A0A8X6KLJ3</accession>
<proteinExistence type="predicted"/>
<evidence type="ECO:0000313" key="1">
    <source>
        <dbReference type="EMBL" id="GFQ75528.1"/>
    </source>
</evidence>
<organism evidence="1 2">
    <name type="scientific">Trichonephila clavata</name>
    <name type="common">Joro spider</name>
    <name type="synonym">Nephila clavata</name>
    <dbReference type="NCBI Taxonomy" id="2740835"/>
    <lineage>
        <taxon>Eukaryota</taxon>
        <taxon>Metazoa</taxon>
        <taxon>Ecdysozoa</taxon>
        <taxon>Arthropoda</taxon>
        <taxon>Chelicerata</taxon>
        <taxon>Arachnida</taxon>
        <taxon>Araneae</taxon>
        <taxon>Araneomorphae</taxon>
        <taxon>Entelegynae</taxon>
        <taxon>Araneoidea</taxon>
        <taxon>Nephilidae</taxon>
        <taxon>Trichonephila</taxon>
    </lineage>
</organism>